<keyword evidence="4" id="KW-0963">Cytoplasm</keyword>
<comment type="similarity">
    <text evidence="4">Belongs to the class-III pyridoxal-phosphate-dependent aminotransferase family. ArgD subfamily.</text>
</comment>
<evidence type="ECO:0000256" key="5">
    <source>
        <dbReference type="RuleBase" id="RU003560"/>
    </source>
</evidence>
<organism evidence="6 7">
    <name type="scientific">Tessaracoccus palaemonis</name>
    <dbReference type="NCBI Taxonomy" id="2829499"/>
    <lineage>
        <taxon>Bacteria</taxon>
        <taxon>Bacillati</taxon>
        <taxon>Actinomycetota</taxon>
        <taxon>Actinomycetes</taxon>
        <taxon>Propionibacteriales</taxon>
        <taxon>Propionibacteriaceae</taxon>
        <taxon>Tessaracoccus</taxon>
    </lineage>
</organism>
<comment type="subcellular location">
    <subcellularLocation>
        <location evidence="4">Cytoplasm</location>
    </subcellularLocation>
</comment>
<accession>A0ABX8SNW9</accession>
<feature type="binding site" evidence="4">
    <location>
        <begin position="218"/>
        <end position="221"/>
    </location>
    <ligand>
        <name>pyridoxal 5'-phosphate</name>
        <dbReference type="ChEBI" id="CHEBI:597326"/>
    </ligand>
</feature>
<dbReference type="PANTHER" id="PTHR11986:SF79">
    <property type="entry name" value="ACETYLORNITHINE AMINOTRANSFERASE, MITOCHONDRIAL"/>
    <property type="match status" value="1"/>
</dbReference>
<dbReference type="NCBIfam" id="NF002874">
    <property type="entry name" value="PRK03244.1"/>
    <property type="match status" value="1"/>
</dbReference>
<dbReference type="InterPro" id="IPR049704">
    <property type="entry name" value="Aminotrans_3_PPA_site"/>
</dbReference>
<evidence type="ECO:0000256" key="4">
    <source>
        <dbReference type="HAMAP-Rule" id="MF_01107"/>
    </source>
</evidence>
<dbReference type="HAMAP" id="MF_01107">
    <property type="entry name" value="ArgD_aminotrans_3"/>
    <property type="match status" value="1"/>
</dbReference>
<sequence>MTQDQLIHRYDAVMMNAFGAPKRVFARGEGVHVWDADGRRYTDLLSGIAVLALGHANPAVTRAITDQLHQLGHVSNFFASEPQVRLAERLAALTGADDTRVFFANSGTEANEAAFKITRLTGRTRIIAMEGSFHGRTMGALALTSSEKYRAPFEPLPGDVTFVPFGDATALADAVDETVAAVVLETVQGENGVVPVPAGFLAEARRITREAGALLWIDEVQTGMGRSGEYLAHRADGIVADLVTLAKGLGNGFPIGACLASGPAAGLITPGLHGTTFGGNPVAAAAGNAVLDQLEGGVLENARAVGAWLADAIRGLGHPKIAEVRGRGLLLGVVLTEDIAPRVADAALEAGWIINAPRPGVLRVAPPLISTREDLEGFVAVLPGLLDAHG</sequence>
<dbReference type="CDD" id="cd00610">
    <property type="entry name" value="OAT_like"/>
    <property type="match status" value="1"/>
</dbReference>
<evidence type="ECO:0000256" key="2">
    <source>
        <dbReference type="ARBA" id="ARBA00022605"/>
    </source>
</evidence>
<protein>
    <recommendedName>
        <fullName evidence="4">Acetylornithine aminotransferase</fullName>
        <shortName evidence="4">ACOAT</shortName>
        <ecNumber evidence="4">2.6.1.11</ecNumber>
    </recommendedName>
</protein>
<dbReference type="InterPro" id="IPR050103">
    <property type="entry name" value="Class-III_PLP-dep_AT"/>
</dbReference>
<reference evidence="6 7" key="1">
    <citation type="submission" date="2021-07" db="EMBL/GenBank/DDBJ databases">
        <title>complete genome sequencing of Tessaracoccus sp.J1M15.</title>
        <authorList>
            <person name="Bae J.-W."/>
            <person name="Kim D.-y."/>
        </authorList>
    </citation>
    <scope>NUCLEOTIDE SEQUENCE [LARGE SCALE GENOMIC DNA]</scope>
    <source>
        <strain evidence="6 7">J1M15</strain>
    </source>
</reference>
<comment type="catalytic activity">
    <reaction evidence="4">
        <text>N(2)-acetyl-L-ornithine + 2-oxoglutarate = N-acetyl-L-glutamate 5-semialdehyde + L-glutamate</text>
        <dbReference type="Rhea" id="RHEA:18049"/>
        <dbReference type="ChEBI" id="CHEBI:16810"/>
        <dbReference type="ChEBI" id="CHEBI:29123"/>
        <dbReference type="ChEBI" id="CHEBI:29985"/>
        <dbReference type="ChEBI" id="CHEBI:57805"/>
        <dbReference type="EC" id="2.6.1.11"/>
    </reaction>
</comment>
<comment type="pathway">
    <text evidence="4">Amino-acid biosynthesis; L-arginine biosynthesis; N(2)-acetyl-L-ornithine from L-glutamate: step 4/4.</text>
</comment>
<evidence type="ECO:0000256" key="1">
    <source>
        <dbReference type="ARBA" id="ARBA00022576"/>
    </source>
</evidence>
<keyword evidence="4" id="KW-0055">Arginine biosynthesis</keyword>
<feature type="binding site" evidence="4">
    <location>
        <position position="276"/>
    </location>
    <ligand>
        <name>pyridoxal 5'-phosphate</name>
        <dbReference type="ChEBI" id="CHEBI:597326"/>
    </ligand>
</feature>
<feature type="binding site" evidence="4">
    <location>
        <position position="133"/>
    </location>
    <ligand>
        <name>pyridoxal 5'-phosphate</name>
        <dbReference type="ChEBI" id="CHEBI:597326"/>
    </ligand>
</feature>
<evidence type="ECO:0000313" key="6">
    <source>
        <dbReference type="EMBL" id="QXT63888.1"/>
    </source>
</evidence>
<comment type="cofactor">
    <cofactor evidence="4">
        <name>pyridoxal 5'-phosphate</name>
        <dbReference type="ChEBI" id="CHEBI:597326"/>
    </cofactor>
    <text evidence="4">Binds 1 pyridoxal phosphate per subunit.</text>
</comment>
<proteinExistence type="inferred from homology"/>
<name>A0ABX8SNW9_9ACTN</name>
<dbReference type="EC" id="2.6.1.11" evidence="4"/>
<dbReference type="PIRSF" id="PIRSF000521">
    <property type="entry name" value="Transaminase_4ab_Lys_Orn"/>
    <property type="match status" value="1"/>
</dbReference>
<gene>
    <name evidence="4" type="primary">argD</name>
    <name evidence="6" type="ORF">KDB89_05330</name>
</gene>
<dbReference type="NCBIfam" id="TIGR00707">
    <property type="entry name" value="argD"/>
    <property type="match status" value="1"/>
</dbReference>
<dbReference type="PANTHER" id="PTHR11986">
    <property type="entry name" value="AMINOTRANSFERASE CLASS III"/>
    <property type="match status" value="1"/>
</dbReference>
<keyword evidence="2 4" id="KW-0028">Amino-acid biosynthesis</keyword>
<dbReference type="InterPro" id="IPR004636">
    <property type="entry name" value="AcOrn/SuccOrn_fam"/>
</dbReference>
<dbReference type="RefSeq" id="WP_219083815.1">
    <property type="nucleotide sequence ID" value="NZ_CP079216.1"/>
</dbReference>
<feature type="binding site" evidence="4">
    <location>
        <position position="275"/>
    </location>
    <ligand>
        <name>N(2)-acetyl-L-ornithine</name>
        <dbReference type="ChEBI" id="CHEBI:57805"/>
    </ligand>
</feature>
<feature type="modified residue" description="N6-(pyridoxal phosphate)lysine" evidence="4">
    <location>
        <position position="247"/>
    </location>
</feature>
<dbReference type="InterPro" id="IPR005814">
    <property type="entry name" value="Aminotrans_3"/>
</dbReference>
<dbReference type="GO" id="GO:0003992">
    <property type="term" value="F:N2-acetyl-L-ornithine:2-oxoglutarate 5-aminotransferase activity"/>
    <property type="evidence" value="ECO:0007669"/>
    <property type="project" value="UniProtKB-EC"/>
</dbReference>
<keyword evidence="7" id="KW-1185">Reference proteome</keyword>
<evidence type="ECO:0000313" key="7">
    <source>
        <dbReference type="Proteomes" id="UP000824504"/>
    </source>
</evidence>
<dbReference type="Pfam" id="PF00202">
    <property type="entry name" value="Aminotran_3"/>
    <property type="match status" value="1"/>
</dbReference>
<keyword evidence="4 5" id="KW-0663">Pyridoxal phosphate</keyword>
<keyword evidence="1 4" id="KW-0032">Aminotransferase</keyword>
<feature type="binding site" evidence="4">
    <location>
        <position position="136"/>
    </location>
    <ligand>
        <name>N(2)-acetyl-L-ornithine</name>
        <dbReference type="ChEBI" id="CHEBI:57805"/>
    </ligand>
</feature>
<comment type="subunit">
    <text evidence="4">Homodimer.</text>
</comment>
<feature type="binding site" evidence="4">
    <location>
        <begin position="107"/>
        <end position="108"/>
    </location>
    <ligand>
        <name>pyridoxal 5'-phosphate</name>
        <dbReference type="ChEBI" id="CHEBI:597326"/>
    </ligand>
</feature>
<dbReference type="Proteomes" id="UP000824504">
    <property type="component" value="Chromosome"/>
</dbReference>
<evidence type="ECO:0000256" key="3">
    <source>
        <dbReference type="ARBA" id="ARBA00022679"/>
    </source>
</evidence>
<comment type="miscellaneous">
    <text evidence="4">May also have succinyldiaminopimelate aminotransferase activity, thus carrying out the corresponding step in lysine biosynthesis.</text>
</comment>
<keyword evidence="3 4" id="KW-0808">Transferase</keyword>
<dbReference type="PROSITE" id="PS00600">
    <property type="entry name" value="AA_TRANSFER_CLASS_3"/>
    <property type="match status" value="1"/>
</dbReference>
<dbReference type="EMBL" id="CP079216">
    <property type="protein sequence ID" value="QXT63888.1"/>
    <property type="molecule type" value="Genomic_DNA"/>
</dbReference>